<evidence type="ECO:0000313" key="2">
    <source>
        <dbReference type="Proteomes" id="UP000196531"/>
    </source>
</evidence>
<proteinExistence type="predicted"/>
<sequence>MSDLFKSIAHNKSDKNELWLKCIANARSIIHARDMSDQEIEKIANASSSPEDFNVIVRWIYTFTRENPNGHQGILSLFKNTDSSRYDLVEWIEAINHFNSWLEEHERKTDWIKLLGYLQCCGESPENVDIKHNFVSLLKNMLETYGYEG</sequence>
<gene>
    <name evidence="1" type="ORF">A9Q84_05625</name>
</gene>
<dbReference type="AlphaFoldDB" id="A0A1Y5FGS4"/>
<organism evidence="1 2">
    <name type="scientific">Halobacteriovorax marinus</name>
    <dbReference type="NCBI Taxonomy" id="97084"/>
    <lineage>
        <taxon>Bacteria</taxon>
        <taxon>Pseudomonadati</taxon>
        <taxon>Bdellovibrionota</taxon>
        <taxon>Bacteriovoracia</taxon>
        <taxon>Bacteriovoracales</taxon>
        <taxon>Halobacteriovoraceae</taxon>
        <taxon>Halobacteriovorax</taxon>
    </lineage>
</organism>
<evidence type="ECO:0000313" key="1">
    <source>
        <dbReference type="EMBL" id="OUR98892.1"/>
    </source>
</evidence>
<dbReference type="Proteomes" id="UP000196531">
    <property type="component" value="Unassembled WGS sequence"/>
</dbReference>
<name>A0A1Y5FGS4_9BACT</name>
<protein>
    <submittedName>
        <fullName evidence="1">Uncharacterized protein</fullName>
    </submittedName>
</protein>
<reference evidence="2" key="1">
    <citation type="journal article" date="2017" name="Proc. Natl. Acad. Sci. U.S.A.">
        <title>Simulation of Deepwater Horizon oil plume reveals substrate specialization within a complex community of hydrocarbon-degraders.</title>
        <authorList>
            <person name="Hu P."/>
            <person name="Dubinsky E.A."/>
            <person name="Probst A.J."/>
            <person name="Wang J."/>
            <person name="Sieber C.M.K."/>
            <person name="Tom L.M."/>
            <person name="Gardinali P."/>
            <person name="Banfield J.F."/>
            <person name="Atlas R.M."/>
            <person name="Andersen G.L."/>
        </authorList>
    </citation>
    <scope>NUCLEOTIDE SEQUENCE [LARGE SCALE GENOMIC DNA]</scope>
</reference>
<comment type="caution">
    <text evidence="1">The sequence shown here is derived from an EMBL/GenBank/DDBJ whole genome shotgun (WGS) entry which is preliminary data.</text>
</comment>
<accession>A0A1Y5FGS4</accession>
<dbReference type="EMBL" id="MAAO01000004">
    <property type="protein sequence ID" value="OUR98892.1"/>
    <property type="molecule type" value="Genomic_DNA"/>
</dbReference>